<dbReference type="AlphaFoldDB" id="A0A4Z1GA47"/>
<dbReference type="Proteomes" id="UP000297814">
    <property type="component" value="Unassembled WGS sequence"/>
</dbReference>
<name>A0A4Z1GA47_9HELO</name>
<comment type="caution">
    <text evidence="3">The sequence shown here is derived from an EMBL/GenBank/DDBJ whole genome shotgun (WGS) entry which is preliminary data.</text>
</comment>
<organism evidence="3 4">
    <name type="scientific">Botrytis hyacinthi</name>
    <dbReference type="NCBI Taxonomy" id="278943"/>
    <lineage>
        <taxon>Eukaryota</taxon>
        <taxon>Fungi</taxon>
        <taxon>Dikarya</taxon>
        <taxon>Ascomycota</taxon>
        <taxon>Pezizomycotina</taxon>
        <taxon>Leotiomycetes</taxon>
        <taxon>Helotiales</taxon>
        <taxon>Sclerotiniaceae</taxon>
        <taxon>Botrytis</taxon>
    </lineage>
</organism>
<evidence type="ECO:0000313" key="3">
    <source>
        <dbReference type="EMBL" id="TGO32272.1"/>
    </source>
</evidence>
<dbReference type="SUPFAM" id="SSF53756">
    <property type="entry name" value="UDP-Glycosyltransferase/glycogen phosphorylase"/>
    <property type="match status" value="1"/>
</dbReference>
<dbReference type="Gene3D" id="3.40.50.2000">
    <property type="entry name" value="Glycogen Phosphorylase B"/>
    <property type="match status" value="1"/>
</dbReference>
<evidence type="ECO:0000259" key="2">
    <source>
        <dbReference type="Pfam" id="PF00534"/>
    </source>
</evidence>
<reference evidence="3 4" key="1">
    <citation type="submission" date="2017-12" db="EMBL/GenBank/DDBJ databases">
        <title>Comparative genomics of Botrytis spp.</title>
        <authorList>
            <person name="Valero-Jimenez C.A."/>
            <person name="Tapia P."/>
            <person name="Veloso J."/>
            <person name="Silva-Moreno E."/>
            <person name="Staats M."/>
            <person name="Valdes J.H."/>
            <person name="Van Kan J.A.L."/>
        </authorList>
    </citation>
    <scope>NUCLEOTIDE SEQUENCE [LARGE SCALE GENOMIC DNA]</scope>
    <source>
        <strain evidence="3 4">Bh0001</strain>
    </source>
</reference>
<keyword evidence="4" id="KW-1185">Reference proteome</keyword>
<proteinExistence type="predicted"/>
<protein>
    <recommendedName>
        <fullName evidence="2">Glycosyl transferase family 1 domain-containing protein</fullName>
    </recommendedName>
</protein>
<dbReference type="GO" id="GO:0016757">
    <property type="term" value="F:glycosyltransferase activity"/>
    <property type="evidence" value="ECO:0007669"/>
    <property type="project" value="UniProtKB-KW"/>
</dbReference>
<accession>A0A4Z1GA47</accession>
<evidence type="ECO:0000313" key="4">
    <source>
        <dbReference type="Proteomes" id="UP000297814"/>
    </source>
</evidence>
<feature type="domain" description="Glycosyl transferase family 1" evidence="2">
    <location>
        <begin position="240"/>
        <end position="353"/>
    </location>
</feature>
<keyword evidence="1" id="KW-0808">Transferase</keyword>
<keyword evidence="1" id="KW-0328">Glycosyltransferase</keyword>
<dbReference type="Pfam" id="PF00534">
    <property type="entry name" value="Glycos_transf_1"/>
    <property type="match status" value="1"/>
</dbReference>
<dbReference type="InterPro" id="IPR001296">
    <property type="entry name" value="Glyco_trans_1"/>
</dbReference>
<dbReference type="EMBL" id="PQXK01000333">
    <property type="protein sequence ID" value="TGO32272.1"/>
    <property type="molecule type" value="Genomic_DNA"/>
</dbReference>
<sequence length="448" mass="49779">MLVQGRLVSGIIVLNAKYFPSSQNSAAKVGATSFAFSVIEVLQDYDAFRGVILYERVEDIDFPVITPEIRNSIPCVRLSFNFGMAISMVQNQLSAAAKILSDYQDGSGPSMLYYQTDTLLVYHPKWLPGCVTHHGPFYKDFTKYFSAELAAKAFQGFEKAQHLKLQQELNIDHLVHSNNIFVLQHSQLQRNYLIQRGVDPSRLRSLSPPISVKNHTNHARSNIHKPSLLSLFPDPCRTLIFTAVARIDFFKNVDLIIESGVEMLQKGLPVNILIVGGDIHDEQLRLQLLDAVPRAYLPYFMTIPKLPKNELYNLLGDARENGIFVCSSRFETLGITPLEAAIKGVTTLITNSPLVEASNYFPAPYRFGTTSSELSETVERVLTTGASVSEKGECLKRVMGKTISLDVFRMNLVKAWSEISLMVEGERGLGLGLGVGGAWSCKDGWMGP</sequence>
<gene>
    <name evidence="3" type="ORF">BHYA_0333g00080</name>
</gene>
<evidence type="ECO:0000256" key="1">
    <source>
        <dbReference type="ARBA" id="ARBA00022676"/>
    </source>
</evidence>